<evidence type="ECO:0000256" key="1">
    <source>
        <dbReference type="ARBA" id="ARBA00022801"/>
    </source>
</evidence>
<keyword evidence="4" id="KW-1185">Reference proteome</keyword>
<dbReference type="InterPro" id="IPR050300">
    <property type="entry name" value="GDXG_lipolytic_enzyme"/>
</dbReference>
<dbReference type="Proteomes" id="UP001521785">
    <property type="component" value="Unassembled WGS sequence"/>
</dbReference>
<sequence>MSTSEYMKYALIRTIVNTRLYIIRSSYLSPTTQPNFTKTYPGRPGLFPCRVFVPRDHNGALPLVIRAHGGGFVVNNPAVDDPLARHLADTAHCVVVSIDYSKSPQNKFPTAFEDVIAQSLAVIEDPDLPIDRERVVLCGNSAGGNLLLAAVQDSRLRSKTTGIAAIYPATDWVPDGKTKMATRPDPSIPDFIGDDHDGIMQLYFDPENKPPLTDTRVSPTYFDSRNDLPSHILLVGAEHDMFCQEGEEMAEKIAGDQVKNKTEDGWRAEGVEWLKVYGQPHAFEMFPVKHVEKEKARVEAVDKLYSHISRWLVEVFSKGP</sequence>
<keyword evidence="1" id="KW-0378">Hydrolase</keyword>
<evidence type="ECO:0000259" key="2">
    <source>
        <dbReference type="Pfam" id="PF07859"/>
    </source>
</evidence>
<comment type="caution">
    <text evidence="3">The sequence shown here is derived from an EMBL/GenBank/DDBJ whole genome shotgun (WGS) entry which is preliminary data.</text>
</comment>
<gene>
    <name evidence="3" type="ORF">SLS60_010758</name>
</gene>
<dbReference type="Gene3D" id="3.40.50.1820">
    <property type="entry name" value="alpha/beta hydrolase"/>
    <property type="match status" value="1"/>
</dbReference>
<dbReference type="EMBL" id="JAKJXO020000019">
    <property type="protein sequence ID" value="KAL1593151.1"/>
    <property type="molecule type" value="Genomic_DNA"/>
</dbReference>
<protein>
    <recommendedName>
        <fullName evidence="2">Alpha/beta hydrolase fold-3 domain-containing protein</fullName>
    </recommendedName>
</protein>
<reference evidence="3 4" key="1">
    <citation type="submission" date="2024-02" db="EMBL/GenBank/DDBJ databases">
        <title>De novo assembly and annotation of 12 fungi associated with fruit tree decline syndrome in Ontario, Canada.</title>
        <authorList>
            <person name="Sulman M."/>
            <person name="Ellouze W."/>
            <person name="Ilyukhin E."/>
        </authorList>
    </citation>
    <scope>NUCLEOTIDE SEQUENCE [LARGE SCALE GENOMIC DNA]</scope>
    <source>
        <strain evidence="3 4">M42-189</strain>
    </source>
</reference>
<dbReference type="SUPFAM" id="SSF53474">
    <property type="entry name" value="alpha/beta-Hydrolases"/>
    <property type="match status" value="1"/>
</dbReference>
<dbReference type="InterPro" id="IPR013094">
    <property type="entry name" value="AB_hydrolase_3"/>
</dbReference>
<organism evidence="3 4">
    <name type="scientific">Paraconiothyrium brasiliense</name>
    <dbReference type="NCBI Taxonomy" id="300254"/>
    <lineage>
        <taxon>Eukaryota</taxon>
        <taxon>Fungi</taxon>
        <taxon>Dikarya</taxon>
        <taxon>Ascomycota</taxon>
        <taxon>Pezizomycotina</taxon>
        <taxon>Dothideomycetes</taxon>
        <taxon>Pleosporomycetidae</taxon>
        <taxon>Pleosporales</taxon>
        <taxon>Massarineae</taxon>
        <taxon>Didymosphaeriaceae</taxon>
        <taxon>Paraconiothyrium</taxon>
    </lineage>
</organism>
<dbReference type="InterPro" id="IPR029058">
    <property type="entry name" value="AB_hydrolase_fold"/>
</dbReference>
<evidence type="ECO:0000313" key="4">
    <source>
        <dbReference type="Proteomes" id="UP001521785"/>
    </source>
</evidence>
<proteinExistence type="predicted"/>
<accession>A0ABR3QLX3</accession>
<feature type="domain" description="Alpha/beta hydrolase fold-3" evidence="2">
    <location>
        <begin position="65"/>
        <end position="260"/>
    </location>
</feature>
<dbReference type="PANTHER" id="PTHR48081">
    <property type="entry name" value="AB HYDROLASE SUPERFAMILY PROTEIN C4A8.06C"/>
    <property type="match status" value="1"/>
</dbReference>
<dbReference type="Pfam" id="PF07859">
    <property type="entry name" value="Abhydrolase_3"/>
    <property type="match status" value="1"/>
</dbReference>
<name>A0ABR3QLX3_9PLEO</name>
<evidence type="ECO:0000313" key="3">
    <source>
        <dbReference type="EMBL" id="KAL1593151.1"/>
    </source>
</evidence>